<feature type="transmembrane region" description="Helical" evidence="5">
    <location>
        <begin position="328"/>
        <end position="346"/>
    </location>
</feature>
<feature type="transmembrane region" description="Helical" evidence="5">
    <location>
        <begin position="144"/>
        <end position="171"/>
    </location>
</feature>
<evidence type="ECO:0000313" key="7">
    <source>
        <dbReference type="Proteomes" id="UP001149165"/>
    </source>
</evidence>
<feature type="transmembrane region" description="Helical" evidence="5">
    <location>
        <begin position="26"/>
        <end position="45"/>
    </location>
</feature>
<name>A0A9W9FVB8_9EURO</name>
<keyword evidence="3 5" id="KW-1133">Transmembrane helix</keyword>
<reference evidence="6" key="1">
    <citation type="submission" date="2022-11" db="EMBL/GenBank/DDBJ databases">
        <authorList>
            <person name="Petersen C."/>
        </authorList>
    </citation>
    <scope>NUCLEOTIDE SEQUENCE</scope>
    <source>
        <strain evidence="6">IBT 30069</strain>
    </source>
</reference>
<sequence length="497" mass="53837">MHNERSPLLGTKAKDAGSDQSKWTSIYLLSICVFFLCASDTLLSVPLTQLIEDNICRQDVKKIMDLSLITEGFCKNDHIQTKLAYTTSSLPVVEAIVGLITAFPFGVLADRIGQKPVIYLSVIGTMLCMSWELIVLAFPGTLPARLIVAGPLFLVVGGGFTVQVSLTYSIACNLADSSNRASAFFVIEFAGLLGNTLGPVIASNLMQATSPWIPALISIFLAPISLISLSFIPETHNASEETFSKQHNLDQTYDLKPHTIKSHLSQSFHLFNQSLASLKSNSIIIILATGLIRMPEFIGTSQFLAQYISKRFNWSLAETGYLLTLRGMIHMVVLLLALPILSTILLRWQSSNRRDLTLARISTGMAAMGMFWMAASRIDVVVMGLAIQSLGAGMGPLCRSLANGYVSQQETSNLNTLMGILQTGGSLFGGPALAWLFDVGMGRGGMWVGLPYFGLTGAFLLCFVGLLFVNAPAGSGDDEDHDIQFMGDIDHNSFVVC</sequence>
<evidence type="ECO:0000313" key="6">
    <source>
        <dbReference type="EMBL" id="KAJ5106730.1"/>
    </source>
</evidence>
<keyword evidence="7" id="KW-1185">Reference proteome</keyword>
<dbReference type="SUPFAM" id="SSF103473">
    <property type="entry name" value="MFS general substrate transporter"/>
    <property type="match status" value="1"/>
</dbReference>
<dbReference type="AlphaFoldDB" id="A0A9W9FVB8"/>
<dbReference type="Gene3D" id="1.20.1250.20">
    <property type="entry name" value="MFS general substrate transporter like domains"/>
    <property type="match status" value="1"/>
</dbReference>
<protein>
    <submittedName>
        <fullName evidence="6">Major facilitator superfamily domain general substrate transporter</fullName>
    </submittedName>
</protein>
<dbReference type="Proteomes" id="UP001149165">
    <property type="component" value="Unassembled WGS sequence"/>
</dbReference>
<dbReference type="InterPro" id="IPR011701">
    <property type="entry name" value="MFS"/>
</dbReference>
<evidence type="ECO:0000256" key="1">
    <source>
        <dbReference type="ARBA" id="ARBA00004141"/>
    </source>
</evidence>
<feature type="transmembrane region" description="Helical" evidence="5">
    <location>
        <begin position="183"/>
        <end position="206"/>
    </location>
</feature>
<dbReference type="GO" id="GO:0022857">
    <property type="term" value="F:transmembrane transporter activity"/>
    <property type="evidence" value="ECO:0007669"/>
    <property type="project" value="InterPro"/>
</dbReference>
<evidence type="ECO:0000256" key="4">
    <source>
        <dbReference type="ARBA" id="ARBA00023136"/>
    </source>
</evidence>
<keyword evidence="2 5" id="KW-0812">Transmembrane</keyword>
<evidence type="ECO:0000256" key="3">
    <source>
        <dbReference type="ARBA" id="ARBA00022989"/>
    </source>
</evidence>
<feature type="transmembrane region" description="Helical" evidence="5">
    <location>
        <begin position="90"/>
        <end position="109"/>
    </location>
</feature>
<evidence type="ECO:0000256" key="5">
    <source>
        <dbReference type="SAM" id="Phobius"/>
    </source>
</evidence>
<dbReference type="PANTHER" id="PTHR23507:SF1">
    <property type="entry name" value="FI18259P1-RELATED"/>
    <property type="match status" value="1"/>
</dbReference>
<feature type="transmembrane region" description="Helical" evidence="5">
    <location>
        <begin position="212"/>
        <end position="232"/>
    </location>
</feature>
<keyword evidence="4 5" id="KW-0472">Membrane</keyword>
<feature type="transmembrane region" description="Helical" evidence="5">
    <location>
        <begin position="358"/>
        <end position="375"/>
    </location>
</feature>
<feature type="transmembrane region" description="Helical" evidence="5">
    <location>
        <begin position="414"/>
        <end position="437"/>
    </location>
</feature>
<comment type="subcellular location">
    <subcellularLocation>
        <location evidence="1">Membrane</location>
        <topology evidence="1">Multi-pass membrane protein</topology>
    </subcellularLocation>
</comment>
<feature type="transmembrane region" description="Helical" evidence="5">
    <location>
        <begin position="116"/>
        <end position="138"/>
    </location>
</feature>
<proteinExistence type="predicted"/>
<reference evidence="6" key="2">
    <citation type="journal article" date="2023" name="IMA Fungus">
        <title>Comparative genomic study of the Penicillium genus elucidates a diverse pangenome and 15 lateral gene transfer events.</title>
        <authorList>
            <person name="Petersen C."/>
            <person name="Sorensen T."/>
            <person name="Nielsen M.R."/>
            <person name="Sondergaard T.E."/>
            <person name="Sorensen J.L."/>
            <person name="Fitzpatrick D.A."/>
            <person name="Frisvad J.C."/>
            <person name="Nielsen K.L."/>
        </authorList>
    </citation>
    <scope>NUCLEOTIDE SEQUENCE</scope>
    <source>
        <strain evidence="6">IBT 30069</strain>
    </source>
</reference>
<dbReference type="PANTHER" id="PTHR23507">
    <property type="entry name" value="ZGC:174356"/>
    <property type="match status" value="1"/>
</dbReference>
<dbReference type="GO" id="GO:0016020">
    <property type="term" value="C:membrane"/>
    <property type="evidence" value="ECO:0007669"/>
    <property type="project" value="UniProtKB-SubCell"/>
</dbReference>
<organism evidence="6 7">
    <name type="scientific">Penicillium angulare</name>
    <dbReference type="NCBI Taxonomy" id="116970"/>
    <lineage>
        <taxon>Eukaryota</taxon>
        <taxon>Fungi</taxon>
        <taxon>Dikarya</taxon>
        <taxon>Ascomycota</taxon>
        <taxon>Pezizomycotina</taxon>
        <taxon>Eurotiomycetes</taxon>
        <taxon>Eurotiomycetidae</taxon>
        <taxon>Eurotiales</taxon>
        <taxon>Aspergillaceae</taxon>
        <taxon>Penicillium</taxon>
    </lineage>
</organism>
<comment type="caution">
    <text evidence="6">The sequence shown here is derived from an EMBL/GenBank/DDBJ whole genome shotgun (WGS) entry which is preliminary data.</text>
</comment>
<dbReference type="EMBL" id="JAPQKH010000003">
    <property type="protein sequence ID" value="KAJ5106730.1"/>
    <property type="molecule type" value="Genomic_DNA"/>
</dbReference>
<feature type="transmembrane region" description="Helical" evidence="5">
    <location>
        <begin position="381"/>
        <end position="402"/>
    </location>
</feature>
<gene>
    <name evidence="6" type="ORF">N7456_003405</name>
</gene>
<dbReference type="OrthoDB" id="194139at2759"/>
<evidence type="ECO:0000256" key="2">
    <source>
        <dbReference type="ARBA" id="ARBA00022692"/>
    </source>
</evidence>
<dbReference type="Pfam" id="PF07690">
    <property type="entry name" value="MFS_1"/>
    <property type="match status" value="1"/>
</dbReference>
<accession>A0A9W9FVB8</accession>
<feature type="transmembrane region" description="Helical" evidence="5">
    <location>
        <begin position="449"/>
        <end position="469"/>
    </location>
</feature>
<dbReference type="InterPro" id="IPR036259">
    <property type="entry name" value="MFS_trans_sf"/>
</dbReference>